<keyword evidence="1" id="KW-0472">Membrane</keyword>
<gene>
    <name evidence="2" type="ORF">H6P72_25095</name>
</gene>
<evidence type="ECO:0000313" key="3">
    <source>
        <dbReference type="Proteomes" id="UP000586346"/>
    </source>
</evidence>
<dbReference type="Proteomes" id="UP000586346">
    <property type="component" value="Unassembled WGS sequence"/>
</dbReference>
<dbReference type="EMBL" id="JACLAH010000018">
    <property type="protein sequence ID" value="MBC2649872.1"/>
    <property type="molecule type" value="Genomic_DNA"/>
</dbReference>
<feature type="transmembrane region" description="Helical" evidence="1">
    <location>
        <begin position="29"/>
        <end position="54"/>
    </location>
</feature>
<evidence type="ECO:0000313" key="2">
    <source>
        <dbReference type="EMBL" id="MBC2649872.1"/>
    </source>
</evidence>
<sequence>MRRSLLYLFIYVFTLMFFAKPIDIMMSVDAWYALMLMALWVVISAAIVHIIHFWPTKIRN</sequence>
<accession>A0ABR6U2H0</accession>
<reference evidence="2 3" key="1">
    <citation type="submission" date="2020-08" db="EMBL/GenBank/DDBJ databases">
        <title>Emergence and comparative genomics analysis of Citrobacter in Fennec fox imported from North Africa to China.</title>
        <authorList>
            <person name="Zheng B."/>
        </authorList>
    </citation>
    <scope>NUCLEOTIDE SEQUENCE [LARGE SCALE GENOMIC DNA]</scope>
    <source>
        <strain evidence="2 3">FF371</strain>
    </source>
</reference>
<name>A0ABR6U2H0_CITBR</name>
<keyword evidence="3" id="KW-1185">Reference proteome</keyword>
<organism evidence="2 3">
    <name type="scientific">Citrobacter braakii</name>
    <dbReference type="NCBI Taxonomy" id="57706"/>
    <lineage>
        <taxon>Bacteria</taxon>
        <taxon>Pseudomonadati</taxon>
        <taxon>Pseudomonadota</taxon>
        <taxon>Gammaproteobacteria</taxon>
        <taxon>Enterobacterales</taxon>
        <taxon>Enterobacteriaceae</taxon>
        <taxon>Citrobacter</taxon>
        <taxon>Citrobacter freundii complex</taxon>
    </lineage>
</organism>
<keyword evidence="1" id="KW-1133">Transmembrane helix</keyword>
<evidence type="ECO:0000256" key="1">
    <source>
        <dbReference type="SAM" id="Phobius"/>
    </source>
</evidence>
<dbReference type="RefSeq" id="WP_185654692.1">
    <property type="nucleotide sequence ID" value="NZ_CBDITX010000004.1"/>
</dbReference>
<keyword evidence="1" id="KW-0812">Transmembrane</keyword>
<proteinExistence type="predicted"/>
<comment type="caution">
    <text evidence="2">The sequence shown here is derived from an EMBL/GenBank/DDBJ whole genome shotgun (WGS) entry which is preliminary data.</text>
</comment>
<protein>
    <submittedName>
        <fullName evidence="2">Uncharacterized protein</fullName>
    </submittedName>
</protein>